<dbReference type="OrthoDB" id="3533156at2"/>
<dbReference type="EMBL" id="OBDY01000004">
    <property type="protein sequence ID" value="SNY33563.1"/>
    <property type="molecule type" value="Genomic_DNA"/>
</dbReference>
<dbReference type="PANTHER" id="PTHR43792:SF1">
    <property type="entry name" value="N-ACETYLTRANSFERASE DOMAIN-CONTAINING PROTEIN"/>
    <property type="match status" value="1"/>
</dbReference>
<keyword evidence="3" id="KW-1185">Reference proteome</keyword>
<feature type="domain" description="N-acetyltransferase" evidence="1">
    <location>
        <begin position="9"/>
        <end position="172"/>
    </location>
</feature>
<sequence length="172" mass="19457">MVTLRTERLVLREWRDEDLDPLAAMNADPEVMRYIFDGAVLDRVQSAERLRRIRAMWARRGFGLFAVEGRDEGVLLGWAGLSVPEFLPEVMPAVEIGWRLARPHWGKGYATEAAAEALRFGFEECGLERVVSIRHVDNERSGRVMAKLGLVHEFDTVVPGHGQPVAVHARDR</sequence>
<dbReference type="Gene3D" id="3.40.630.30">
    <property type="match status" value="1"/>
</dbReference>
<evidence type="ECO:0000259" key="1">
    <source>
        <dbReference type="PROSITE" id="PS51186"/>
    </source>
</evidence>
<proteinExistence type="predicted"/>
<keyword evidence="2" id="KW-0808">Transferase</keyword>
<dbReference type="PROSITE" id="PS51186">
    <property type="entry name" value="GNAT"/>
    <property type="match status" value="1"/>
</dbReference>
<gene>
    <name evidence="2" type="ORF">SAMN05421748_104155</name>
</gene>
<dbReference type="InterPro" id="IPR016181">
    <property type="entry name" value="Acyl_CoA_acyltransferase"/>
</dbReference>
<organism evidence="2 3">
    <name type="scientific">Paractinoplanes atraurantiacus</name>
    <dbReference type="NCBI Taxonomy" id="1036182"/>
    <lineage>
        <taxon>Bacteria</taxon>
        <taxon>Bacillati</taxon>
        <taxon>Actinomycetota</taxon>
        <taxon>Actinomycetes</taxon>
        <taxon>Micromonosporales</taxon>
        <taxon>Micromonosporaceae</taxon>
        <taxon>Paractinoplanes</taxon>
    </lineage>
</organism>
<dbReference type="SUPFAM" id="SSF55729">
    <property type="entry name" value="Acyl-CoA N-acyltransferases (Nat)"/>
    <property type="match status" value="1"/>
</dbReference>
<evidence type="ECO:0000313" key="2">
    <source>
        <dbReference type="EMBL" id="SNY33563.1"/>
    </source>
</evidence>
<protein>
    <submittedName>
        <fullName evidence="2">Protein N-acetyltransferase, RimJ/RimL family</fullName>
    </submittedName>
</protein>
<dbReference type="GO" id="GO:0016747">
    <property type="term" value="F:acyltransferase activity, transferring groups other than amino-acyl groups"/>
    <property type="evidence" value="ECO:0007669"/>
    <property type="project" value="InterPro"/>
</dbReference>
<reference evidence="2 3" key="1">
    <citation type="submission" date="2017-09" db="EMBL/GenBank/DDBJ databases">
        <authorList>
            <person name="Ehlers B."/>
            <person name="Leendertz F.H."/>
        </authorList>
    </citation>
    <scope>NUCLEOTIDE SEQUENCE [LARGE SCALE GENOMIC DNA]</scope>
    <source>
        <strain evidence="2 3">CGMCC 4.6857</strain>
    </source>
</reference>
<dbReference type="Pfam" id="PF13302">
    <property type="entry name" value="Acetyltransf_3"/>
    <property type="match status" value="1"/>
</dbReference>
<evidence type="ECO:0000313" key="3">
    <source>
        <dbReference type="Proteomes" id="UP000219612"/>
    </source>
</evidence>
<dbReference type="Proteomes" id="UP000219612">
    <property type="component" value="Unassembled WGS sequence"/>
</dbReference>
<accession>A0A285HDA7</accession>
<dbReference type="RefSeq" id="WP_097320053.1">
    <property type="nucleotide sequence ID" value="NZ_OBDY01000004.1"/>
</dbReference>
<dbReference type="AlphaFoldDB" id="A0A285HDA7"/>
<dbReference type="PANTHER" id="PTHR43792">
    <property type="entry name" value="GNAT FAMILY, PUTATIVE (AFU_ORTHOLOGUE AFUA_3G00765)-RELATED-RELATED"/>
    <property type="match status" value="1"/>
</dbReference>
<name>A0A285HDA7_9ACTN</name>
<dbReference type="InterPro" id="IPR051531">
    <property type="entry name" value="N-acetyltransferase"/>
</dbReference>
<dbReference type="InterPro" id="IPR000182">
    <property type="entry name" value="GNAT_dom"/>
</dbReference>